<gene>
    <name evidence="1" type="ORF">KL86DYS1_11394</name>
</gene>
<organism evidence="1">
    <name type="scientific">uncultured Dysgonomonas sp</name>
    <dbReference type="NCBI Taxonomy" id="206096"/>
    <lineage>
        <taxon>Bacteria</taxon>
        <taxon>Pseudomonadati</taxon>
        <taxon>Bacteroidota</taxon>
        <taxon>Bacteroidia</taxon>
        <taxon>Bacteroidales</taxon>
        <taxon>Dysgonomonadaceae</taxon>
        <taxon>Dysgonomonas</taxon>
        <taxon>environmental samples</taxon>
    </lineage>
</organism>
<name>A0A212J7P0_9BACT</name>
<evidence type="ECO:0000313" key="1">
    <source>
        <dbReference type="EMBL" id="SBV95450.1"/>
    </source>
</evidence>
<protein>
    <submittedName>
        <fullName evidence="1">Uncharacterized protein</fullName>
    </submittedName>
</protein>
<dbReference type="RefSeq" id="WP_296939323.1">
    <property type="nucleotide sequence ID" value="NZ_LT599032.1"/>
</dbReference>
<reference evidence="1" key="1">
    <citation type="submission" date="2016-04" db="EMBL/GenBank/DDBJ databases">
        <authorList>
            <person name="Evans L.H."/>
            <person name="Alamgir A."/>
            <person name="Owens N."/>
            <person name="Weber N.D."/>
            <person name="Virtaneva K."/>
            <person name="Barbian K."/>
            <person name="Babar A."/>
            <person name="Rosenke K."/>
        </authorList>
    </citation>
    <scope>NUCLEOTIDE SEQUENCE</scope>
    <source>
        <strain evidence="1">86-1</strain>
    </source>
</reference>
<dbReference type="AlphaFoldDB" id="A0A212J7P0"/>
<proteinExistence type="predicted"/>
<sequence>MALEKSQIKFAKSEQSGELIGFVSRHSKTKKLKGVREGSVYGKQICVLSSDLKDVVLPNVLYEVELKSMHNSKGYVVVSAIPIEFKAKIEKNIVRNAVYQVTVSFGNKIIYFDPKDGKSPSSSTVEGVIELLNSRTDIENLSQVIEEFSKEATVVIKSMKKDGYYIKTSKSK</sequence>
<accession>A0A212J7P0</accession>
<dbReference type="EMBL" id="FLUM01000001">
    <property type="protein sequence ID" value="SBV95450.1"/>
    <property type="molecule type" value="Genomic_DNA"/>
</dbReference>